<dbReference type="InterPro" id="IPR010225">
    <property type="entry name" value="HrpB"/>
</dbReference>
<dbReference type="PANTHER" id="PTHR43519:SF1">
    <property type="entry name" value="ATP-DEPENDENT RNA HELICASE HRPB"/>
    <property type="match status" value="1"/>
</dbReference>
<dbReference type="PROSITE" id="PS51194">
    <property type="entry name" value="HELICASE_CTER"/>
    <property type="match status" value="1"/>
</dbReference>
<evidence type="ECO:0000256" key="2">
    <source>
        <dbReference type="ARBA" id="ARBA00022801"/>
    </source>
</evidence>
<evidence type="ECO:0000259" key="5">
    <source>
        <dbReference type="PROSITE" id="PS51192"/>
    </source>
</evidence>
<evidence type="ECO:0000313" key="8">
    <source>
        <dbReference type="Proteomes" id="UP001516390"/>
    </source>
</evidence>
<dbReference type="InterPro" id="IPR027417">
    <property type="entry name" value="P-loop_NTPase"/>
</dbReference>
<feature type="domain" description="Helicase ATP-binding" evidence="5">
    <location>
        <begin position="16"/>
        <end position="182"/>
    </location>
</feature>
<dbReference type="CDD" id="cd17990">
    <property type="entry name" value="DEXHc_HrpB"/>
    <property type="match status" value="1"/>
</dbReference>
<keyword evidence="3 7" id="KW-0347">Helicase</keyword>
<gene>
    <name evidence="7" type="primary">hrpB</name>
    <name evidence="7" type="ORF">CPA57_04635</name>
</gene>
<dbReference type="InterPro" id="IPR007502">
    <property type="entry name" value="Helicase-assoc_dom"/>
</dbReference>
<dbReference type="SMART" id="SM00487">
    <property type="entry name" value="DEXDc"/>
    <property type="match status" value="1"/>
</dbReference>
<name>A0ABR5ZMQ4_9PROT</name>
<sequence length="829" mass="89417">MTVESLPVTAVLPALHEALATGPNVVLVAPPGAGKTTAVPPSLLAAAPDWLGDGRILLVEPRRVAVRAAAQRMAALRGEKPGGVIGYRTRLDSAVSAYTRIEVVTEGLLVRRLLADPLLEGVSAVLFDEVHERSLDGDTALGFCRDVQQSLRPELRLVAMSATLDAGIFTTALQAPLIESDGRQYPVEVRYRRDIAHLRDLPESCAQAVAQAWREEEGSILAFLPGVGEIRRAQASLQALLGEQTPLYPLYGEQSVEDQARALDPASGRRIVLATSIAETSVTVPGVRVVVDGGWRRLPQRDASTGLPRLHTRRISRATAEQRAGRAGRQAPGIAIRLWSEMTQRSLIVQEVPAIREADLCDFALVTAAWQKAVGTAPAALPLIEPAPEGGLAVAQALLQCLGALDSEQGLTALGQQMVGFGTHPRLAAMLCAARTAEELAVAACLAALLEERDPLGGRGGKGGEASADLRLRLKLFVQDDARVPRYVVRQLRQAAMRFLRRAGQAVKQDDLADLVSEGLVGYAAGRLVAAGFSDRLAQRTSADGRYRLAGGGSARIGATDPLVQEGLLAGAAFHIRKGTDMTLAAPVTLETLPDAVQASLKEQRESALDGTSGKVIVRQRLRLGNLVLKDRNVPAEPEDVTAALLAKVQSDLSRYLEWSVPARQFQARVALARTHYAPHLPDLSDEALIQSMDWLEPWLAGLDRLTQLKELDLVAILTSLLTYEDKQELDRQLPAHATLKAGRRRIDYTTVVPSLSARAQDFYGTMALPQLAGGKVPLHATLLSPAGRPQAVTADLARFWTSGWLDMRRDMRGRYPKHNWPENPAHES</sequence>
<proteinExistence type="predicted"/>
<evidence type="ECO:0000256" key="4">
    <source>
        <dbReference type="ARBA" id="ARBA00022840"/>
    </source>
</evidence>
<dbReference type="InterPro" id="IPR013689">
    <property type="entry name" value="RNA_helicase_ATP-dep_HrpB_C"/>
</dbReference>
<dbReference type="Proteomes" id="UP001516390">
    <property type="component" value="Unassembled WGS sequence"/>
</dbReference>
<keyword evidence="4" id="KW-0067">ATP-binding</keyword>
<dbReference type="Gene3D" id="3.40.50.300">
    <property type="entry name" value="P-loop containing nucleotide triphosphate hydrolases"/>
    <property type="match status" value="2"/>
</dbReference>
<dbReference type="SUPFAM" id="SSF52540">
    <property type="entry name" value="P-loop containing nucleoside triphosphate hydrolases"/>
    <property type="match status" value="1"/>
</dbReference>
<dbReference type="PROSITE" id="PS00690">
    <property type="entry name" value="DEAH_ATP_HELICASE"/>
    <property type="match status" value="1"/>
</dbReference>
<dbReference type="SMART" id="SM00490">
    <property type="entry name" value="HELICc"/>
    <property type="match status" value="1"/>
</dbReference>
<dbReference type="InterPro" id="IPR011545">
    <property type="entry name" value="DEAD/DEAH_box_helicase_dom"/>
</dbReference>
<dbReference type="InterPro" id="IPR002464">
    <property type="entry name" value="DNA/RNA_helicase_DEAH_CS"/>
</dbReference>
<dbReference type="RefSeq" id="WP_182081627.1">
    <property type="nucleotide sequence ID" value="NZ_NWUS01000001.1"/>
</dbReference>
<dbReference type="PROSITE" id="PS51192">
    <property type="entry name" value="HELICASE_ATP_BIND_1"/>
    <property type="match status" value="1"/>
</dbReference>
<dbReference type="InterPro" id="IPR049614">
    <property type="entry name" value="HrpB_DEXH"/>
</dbReference>
<dbReference type="InterPro" id="IPR014001">
    <property type="entry name" value="Helicase_ATP-bd"/>
</dbReference>
<feature type="domain" description="Helicase C-terminal" evidence="6">
    <location>
        <begin position="208"/>
        <end position="371"/>
    </location>
</feature>
<dbReference type="NCBIfam" id="TIGR01970">
    <property type="entry name" value="DEAH_box_HrpB"/>
    <property type="match status" value="1"/>
</dbReference>
<dbReference type="PIRSF" id="PIRSF005496">
    <property type="entry name" value="ATP_hel_hrpB"/>
    <property type="match status" value="1"/>
</dbReference>
<keyword evidence="8" id="KW-1185">Reference proteome</keyword>
<dbReference type="PANTHER" id="PTHR43519">
    <property type="entry name" value="ATP-DEPENDENT RNA HELICASE HRPB"/>
    <property type="match status" value="1"/>
</dbReference>
<reference evidence="7 8" key="1">
    <citation type="submission" date="2017-09" db="EMBL/GenBank/DDBJ databases">
        <authorList>
            <person name="Jakob F."/>
        </authorList>
    </citation>
    <scope>NUCLEOTIDE SEQUENCE [LARGE SCALE GENOMIC DNA]</scope>
    <source>
        <strain evidence="7 8">TMW 2.1880</strain>
    </source>
</reference>
<dbReference type="Pfam" id="PF00270">
    <property type="entry name" value="DEAD"/>
    <property type="match status" value="1"/>
</dbReference>
<evidence type="ECO:0000256" key="3">
    <source>
        <dbReference type="ARBA" id="ARBA00022806"/>
    </source>
</evidence>
<keyword evidence="2" id="KW-0378">Hydrolase</keyword>
<evidence type="ECO:0000313" key="7">
    <source>
        <dbReference type="EMBL" id="MBA5725563.1"/>
    </source>
</evidence>
<dbReference type="Gene3D" id="1.20.120.1080">
    <property type="match status" value="1"/>
</dbReference>
<comment type="caution">
    <text evidence="7">The sequence shown here is derived from an EMBL/GenBank/DDBJ whole genome shotgun (WGS) entry which is preliminary data.</text>
</comment>
<dbReference type="CDD" id="cd18791">
    <property type="entry name" value="SF2_C_RHA"/>
    <property type="match status" value="1"/>
</dbReference>
<organism evidence="7 8">
    <name type="scientific">Bombella favorum</name>
    <dbReference type="NCBI Taxonomy" id="2039164"/>
    <lineage>
        <taxon>Bacteria</taxon>
        <taxon>Pseudomonadati</taxon>
        <taxon>Pseudomonadota</taxon>
        <taxon>Alphaproteobacteria</taxon>
        <taxon>Acetobacterales</taxon>
        <taxon>Acetobacteraceae</taxon>
        <taxon>Bombella</taxon>
    </lineage>
</organism>
<dbReference type="InterPro" id="IPR001650">
    <property type="entry name" value="Helicase_C-like"/>
</dbReference>
<keyword evidence="1" id="KW-0547">Nucleotide-binding</keyword>
<dbReference type="GO" id="GO:0004386">
    <property type="term" value="F:helicase activity"/>
    <property type="evidence" value="ECO:0007669"/>
    <property type="project" value="UniProtKB-KW"/>
</dbReference>
<protein>
    <submittedName>
        <fullName evidence="7">ATP-dependent helicase HrpB</fullName>
    </submittedName>
</protein>
<evidence type="ECO:0000256" key="1">
    <source>
        <dbReference type="ARBA" id="ARBA00022741"/>
    </source>
</evidence>
<dbReference type="Pfam" id="PF00271">
    <property type="entry name" value="Helicase_C"/>
    <property type="match status" value="1"/>
</dbReference>
<dbReference type="SMART" id="SM00847">
    <property type="entry name" value="HA2"/>
    <property type="match status" value="1"/>
</dbReference>
<evidence type="ECO:0000259" key="6">
    <source>
        <dbReference type="PROSITE" id="PS51194"/>
    </source>
</evidence>
<dbReference type="Pfam" id="PF08482">
    <property type="entry name" value="HrpB_C"/>
    <property type="match status" value="1"/>
</dbReference>
<dbReference type="EMBL" id="NWUS01000001">
    <property type="protein sequence ID" value="MBA5725563.1"/>
    <property type="molecule type" value="Genomic_DNA"/>
</dbReference>
<accession>A0ABR5ZMQ4</accession>